<dbReference type="Proteomes" id="UP001342826">
    <property type="component" value="Unassembled WGS sequence"/>
</dbReference>
<evidence type="ECO:0000256" key="1">
    <source>
        <dbReference type="ARBA" id="ARBA00022630"/>
    </source>
</evidence>
<evidence type="ECO:0000313" key="6">
    <source>
        <dbReference type="Proteomes" id="UP001342826"/>
    </source>
</evidence>
<name>A0ABU6NWB8_9BACI</name>
<dbReference type="Pfam" id="PF01565">
    <property type="entry name" value="FAD_binding_4"/>
    <property type="match status" value="1"/>
</dbReference>
<keyword evidence="3" id="KW-0560">Oxidoreductase</keyword>
<dbReference type="SUPFAM" id="SSF55103">
    <property type="entry name" value="FAD-linked oxidases, C-terminal domain"/>
    <property type="match status" value="1"/>
</dbReference>
<gene>
    <name evidence="5" type="ORF">P9271_01805</name>
</gene>
<keyword evidence="6" id="KW-1185">Reference proteome</keyword>
<keyword evidence="1" id="KW-0285">Flavoprotein</keyword>
<feature type="domain" description="FAD-binding PCMH-type" evidence="4">
    <location>
        <begin position="10"/>
        <end position="189"/>
    </location>
</feature>
<keyword evidence="2" id="KW-0274">FAD</keyword>
<dbReference type="InterPro" id="IPR006094">
    <property type="entry name" value="Oxid_FAD_bind_N"/>
</dbReference>
<evidence type="ECO:0000256" key="2">
    <source>
        <dbReference type="ARBA" id="ARBA00022827"/>
    </source>
</evidence>
<evidence type="ECO:0000259" key="4">
    <source>
        <dbReference type="PROSITE" id="PS51387"/>
    </source>
</evidence>
<dbReference type="InterPro" id="IPR036318">
    <property type="entry name" value="FAD-bd_PCMH-like_sf"/>
</dbReference>
<sequence>MEKSIKDEWLGNNGQLAVYPKSEEEIVSILEYANNRGKEVQVIGGGTKRGFGGLTESVPILLSLTDYKGIVEHTPGDMTLTVKAGTTFKELQEYLAPHKQMIPLDPAWPEYATIGGIVAANESGPKRLGYGSARDAVIGLKIAYPDGSIIRAGGKVVKNVAGYDMNKLFIGSMGTLGVITEVTVKLRPLPKYESVILLTFPTCDFHTIRSFTITLLDSMMEPAAIELLSPSLCEKLTGKKYYTLAIGFEDIESSVHYQEEFVKSIQPAETEMKILQQEEAEQFWKRFYMISPHGRQPPSSDGIEVSLKIGVMNLHIINVIKESERLKDIVSSAVQAHGGLGHGLCHIHLKGTEEEMLLVINEMRSAVAKLGGYVIVKHLPLAFRKKIDIWGEKPSTFFLLEGIKVKIDPNKILNAKRFVGGI</sequence>
<dbReference type="InterPro" id="IPR016166">
    <property type="entry name" value="FAD-bd_PCMH"/>
</dbReference>
<evidence type="ECO:0000256" key="3">
    <source>
        <dbReference type="ARBA" id="ARBA00023002"/>
    </source>
</evidence>
<proteinExistence type="predicted"/>
<evidence type="ECO:0000313" key="5">
    <source>
        <dbReference type="EMBL" id="MED4400091.1"/>
    </source>
</evidence>
<dbReference type="SUPFAM" id="SSF56176">
    <property type="entry name" value="FAD-binding/transporter-associated domain-like"/>
    <property type="match status" value="1"/>
</dbReference>
<protein>
    <submittedName>
        <fullName evidence="5">FAD-binding oxidoreductase</fullName>
    </submittedName>
</protein>
<comment type="caution">
    <text evidence="5">The sequence shown here is derived from an EMBL/GenBank/DDBJ whole genome shotgun (WGS) entry which is preliminary data.</text>
</comment>
<dbReference type="InterPro" id="IPR016169">
    <property type="entry name" value="FAD-bd_PCMH_sub2"/>
</dbReference>
<dbReference type="PANTHER" id="PTHR11748">
    <property type="entry name" value="D-LACTATE DEHYDROGENASE"/>
    <property type="match status" value="1"/>
</dbReference>
<accession>A0ABU6NWB8</accession>
<dbReference type="PANTHER" id="PTHR11748:SF103">
    <property type="entry name" value="GLYCOLATE OXIDASE SUBUNIT GLCE"/>
    <property type="match status" value="1"/>
</dbReference>
<organism evidence="5 6">
    <name type="scientific">Metabacillus fastidiosus</name>
    <dbReference type="NCBI Taxonomy" id="1458"/>
    <lineage>
        <taxon>Bacteria</taxon>
        <taxon>Bacillati</taxon>
        <taxon>Bacillota</taxon>
        <taxon>Bacilli</taxon>
        <taxon>Bacillales</taxon>
        <taxon>Bacillaceae</taxon>
        <taxon>Metabacillus</taxon>
    </lineage>
</organism>
<reference evidence="5 6" key="1">
    <citation type="submission" date="2023-03" db="EMBL/GenBank/DDBJ databases">
        <title>Bacillus Genome Sequencing.</title>
        <authorList>
            <person name="Dunlap C."/>
        </authorList>
    </citation>
    <scope>NUCLEOTIDE SEQUENCE [LARGE SCALE GENOMIC DNA]</scope>
    <source>
        <strain evidence="5 6">NRS-1717</strain>
    </source>
</reference>
<dbReference type="Gene3D" id="3.30.465.10">
    <property type="match status" value="1"/>
</dbReference>
<dbReference type="EMBL" id="JARTFS010000001">
    <property type="protein sequence ID" value="MED4400091.1"/>
    <property type="molecule type" value="Genomic_DNA"/>
</dbReference>
<dbReference type="InterPro" id="IPR016164">
    <property type="entry name" value="FAD-linked_Oxase-like_C"/>
</dbReference>
<dbReference type="PROSITE" id="PS51387">
    <property type="entry name" value="FAD_PCMH"/>
    <property type="match status" value="1"/>
</dbReference>